<organism evidence="1 2">
    <name type="scientific">Psychrilyobacter piezotolerans</name>
    <dbReference type="NCBI Taxonomy" id="2293438"/>
    <lineage>
        <taxon>Bacteria</taxon>
        <taxon>Fusobacteriati</taxon>
        <taxon>Fusobacteriota</taxon>
        <taxon>Fusobacteriia</taxon>
        <taxon>Fusobacteriales</taxon>
        <taxon>Fusobacteriaceae</taxon>
        <taxon>Psychrilyobacter</taxon>
    </lineage>
</organism>
<accession>A0ABX9KIP7</accession>
<name>A0ABX9KIP7_9FUSO</name>
<dbReference type="InterPro" id="IPR006450">
    <property type="entry name" value="Phage_HK97_gp6-like"/>
</dbReference>
<protein>
    <submittedName>
        <fullName evidence="1">Phage gp6-like head-tail connector protein</fullName>
    </submittedName>
</protein>
<dbReference type="Pfam" id="PF05135">
    <property type="entry name" value="Phage_connect_1"/>
    <property type="match status" value="1"/>
</dbReference>
<dbReference type="EMBL" id="QUAJ01000006">
    <property type="protein sequence ID" value="REI42090.1"/>
    <property type="molecule type" value="Genomic_DNA"/>
</dbReference>
<evidence type="ECO:0000313" key="1">
    <source>
        <dbReference type="EMBL" id="REI42090.1"/>
    </source>
</evidence>
<keyword evidence="2" id="KW-1185">Reference proteome</keyword>
<evidence type="ECO:0000313" key="2">
    <source>
        <dbReference type="Proteomes" id="UP000263486"/>
    </source>
</evidence>
<sequence>MTTLTIVKQHMRIDYDDEDPYIQTLIETSEIYIDSMAGELYKEDEKAVKLADLLQLKLINDMFTNRGSEISSNLKTDIITTSILDKLSNYS</sequence>
<gene>
    <name evidence="1" type="ORF">DYH56_05050</name>
</gene>
<proteinExistence type="predicted"/>
<dbReference type="RefSeq" id="WP_114641774.1">
    <property type="nucleotide sequence ID" value="NZ_JAACIO010000007.1"/>
</dbReference>
<dbReference type="InterPro" id="IPR021146">
    <property type="entry name" value="Phage_gp6-like_head-tail"/>
</dbReference>
<dbReference type="NCBIfam" id="TIGR01560">
    <property type="entry name" value="put_DNA_pack"/>
    <property type="match status" value="1"/>
</dbReference>
<comment type="caution">
    <text evidence="1">The sequence shown here is derived from an EMBL/GenBank/DDBJ whole genome shotgun (WGS) entry which is preliminary data.</text>
</comment>
<dbReference type="Proteomes" id="UP000263486">
    <property type="component" value="Unassembled WGS sequence"/>
</dbReference>
<dbReference type="Gene3D" id="1.10.3230.30">
    <property type="entry name" value="Phage gp6-like head-tail connector protein"/>
    <property type="match status" value="1"/>
</dbReference>
<reference evidence="1 2" key="1">
    <citation type="submission" date="2018-08" db="EMBL/GenBank/DDBJ databases">
        <title>Draft genome sequence of Psychrilyobacter sp. strain SD5 isolated from Black Sea water.</title>
        <authorList>
            <person name="Yadav S."/>
            <person name="Villanueva L."/>
            <person name="Damste J.S.S."/>
        </authorList>
    </citation>
    <scope>NUCLEOTIDE SEQUENCE [LARGE SCALE GENOMIC DNA]</scope>
    <source>
        <strain evidence="1 2">SD5</strain>
    </source>
</reference>
<dbReference type="CDD" id="cd08054">
    <property type="entry name" value="gp6"/>
    <property type="match status" value="1"/>
</dbReference>